<dbReference type="InterPro" id="IPR036226">
    <property type="entry name" value="LipOase_C_sf"/>
</dbReference>
<dbReference type="GO" id="GO:0004601">
    <property type="term" value="F:peroxidase activity"/>
    <property type="evidence" value="ECO:0007669"/>
    <property type="project" value="InterPro"/>
</dbReference>
<dbReference type="GO" id="GO:0016702">
    <property type="term" value="F:oxidoreductase activity, acting on single donors with incorporation of molecular oxygen, incorporation of two atoms of oxygen"/>
    <property type="evidence" value="ECO:0007669"/>
    <property type="project" value="InterPro"/>
</dbReference>
<keyword evidence="8" id="KW-1185">Reference proteome</keyword>
<reference evidence="7" key="1">
    <citation type="submission" date="2020-05" db="EMBL/GenBank/DDBJ databases">
        <title>Phylogenomic resolution of chytrid fungi.</title>
        <authorList>
            <person name="Stajich J.E."/>
            <person name="Amses K."/>
            <person name="Simmons R."/>
            <person name="Seto K."/>
            <person name="Myers J."/>
            <person name="Bonds A."/>
            <person name="Quandt C.A."/>
            <person name="Barry K."/>
            <person name="Liu P."/>
            <person name="Grigoriev I."/>
            <person name="Longcore J.E."/>
            <person name="James T.Y."/>
        </authorList>
    </citation>
    <scope>NUCLEOTIDE SEQUENCE</scope>
    <source>
        <strain evidence="7">JEL0513</strain>
    </source>
</reference>
<dbReference type="SUPFAM" id="SSF47571">
    <property type="entry name" value="Cloroperoxidase"/>
    <property type="match status" value="1"/>
</dbReference>
<dbReference type="SUPFAM" id="SSF48484">
    <property type="entry name" value="Lipoxigenase"/>
    <property type="match status" value="1"/>
</dbReference>
<proteinExistence type="predicted"/>
<dbReference type="InterPro" id="IPR000028">
    <property type="entry name" value="Chloroperoxidase"/>
</dbReference>
<feature type="domain" description="Lipoxygenase" evidence="5">
    <location>
        <begin position="611"/>
        <end position="1176"/>
    </location>
</feature>
<evidence type="ECO:0000256" key="1">
    <source>
        <dbReference type="ARBA" id="ARBA00021175"/>
    </source>
</evidence>
<dbReference type="Gene3D" id="3.10.450.60">
    <property type="match status" value="1"/>
</dbReference>
<dbReference type="PRINTS" id="PR00087">
    <property type="entry name" value="LIPOXYGENASE"/>
</dbReference>
<dbReference type="GO" id="GO:0034440">
    <property type="term" value="P:lipid oxidation"/>
    <property type="evidence" value="ECO:0007669"/>
    <property type="project" value="InterPro"/>
</dbReference>
<sequence length="1176" mass="131539">MTNILHRLEEVISTATGLTRGASTGHIRESGVGDVNVGQYAVPLSTDLRGPCPALNTLANHGLLPRDGRGITATMLVDAVREGFNMDATVLISAVYPQDGQGQGVRTADEVTPDGTPFLNLDDLAKHSPSKMEHDVSLTRKDFSIGDNKRVDPALVDALIASSSDGISVNADDLASFRVARYKDSKVRNPDLLFGAKQLVTACVESAVLLNTLGRDGKIPIEHIKSFFLREEIPANYLKPKQLIDNNIVYLSVAEQVAKWEWHRLVDPKITLPIDDREYELVPIPSTEVDMHITVGNASNVNLKVPSNFLGAFYTDGNPLPDEVFSLANGVWSETENAYYFPVYGASTWTYDNTPTGRALYEVLKVAHVHYKATFDKSGVATIIPVGKITGTAHHSLVFDIPEWCIEFTVVPTEDPNVFTRKTSLFHREPSEYKLVRILNADGSRTPEYESVYLKNLNNPIQVLNAPALTHLANTQLVAVLKNQPDDPAEKYLVEITSSREFYGLDFTNLQITILHSAAQGANAKVFQTVPLRLKKQKKTIFDITKTARTFDTFAIENTNFRLHDNIHALAIDVQGTEGLSPVSYWFIETIKIKLPKGSSGFDTIYFPIHVSNDDAVPPLIKKLRKEDLDTWRNTYTPKYVVEGMPIGMGGVVEDLPRDELYPMSQYKFIREFNSSGVLKAFLTVEHNFSAIKDLDTVFRDLKKPEVSKDWKSDSVFGSQFITGVNPVTIQAVSTNVAEFPPNCFQSLSVSALSKVPALKNKIVGDEVSKGAFVLIDYRAQLAPFVKSFSISMTTDSITGGTLVAPVALFYHNSESFSLVPVAIQLEEGGEVFYPLEDAASEDNTWLLAKMWLGLADSHVHELNEHLLKTHLAIEPFGLALKRQLSPQHPIRKLMDPHFHSTPQINAEGRGILLNIISDAMSIGDSLVNFFIHNYKKWTFAEMNPVKQLEKRGFDGAAPTSTLNRPGNFPWAEDARDLFEVISKHMGRFVDLFYKVDENVAADTELQAWIYECSQFHEGKNVPEKFETKNELRDALAMIAWTASAQHSTLNYPQYDTYGYPPNRSFKTQRIPLQTREEPVTEETLASFLPTKNDVLLGLNFIAALAAYEKDDVFLGDRPYDWFGPLAQDANNLFYQFKIELAEFDERVKLRNQNPGRRENPYEWMLSNKIVNSTKI</sequence>
<evidence type="ECO:0000256" key="4">
    <source>
        <dbReference type="ARBA" id="ARBA00023002"/>
    </source>
</evidence>
<dbReference type="AlphaFoldDB" id="A0AAD5XEW7"/>
<keyword evidence="2" id="KW-0479">Metal-binding</keyword>
<dbReference type="InterPro" id="IPR036851">
    <property type="entry name" value="Chloroperoxidase-like_sf"/>
</dbReference>
<evidence type="ECO:0000256" key="3">
    <source>
        <dbReference type="ARBA" id="ARBA00022964"/>
    </source>
</evidence>
<name>A0AAD5XEW7_9FUNG</name>
<protein>
    <recommendedName>
        <fullName evidence="1">Manganese lipoxygenase</fullName>
    </recommendedName>
</protein>
<dbReference type="PROSITE" id="PS51405">
    <property type="entry name" value="HEME_HALOPEROXIDASE"/>
    <property type="match status" value="1"/>
</dbReference>
<dbReference type="Gene3D" id="1.10.489.10">
    <property type="entry name" value="Chloroperoxidase-like"/>
    <property type="match status" value="1"/>
</dbReference>
<dbReference type="PROSITE" id="PS51393">
    <property type="entry name" value="LIPOXYGENASE_3"/>
    <property type="match status" value="1"/>
</dbReference>
<dbReference type="InterPro" id="IPR000907">
    <property type="entry name" value="LipOase"/>
</dbReference>
<dbReference type="PANTHER" id="PTHR11771">
    <property type="entry name" value="LIPOXYGENASE"/>
    <property type="match status" value="1"/>
</dbReference>
<dbReference type="InterPro" id="IPR013819">
    <property type="entry name" value="LipOase_C"/>
</dbReference>
<dbReference type="Pfam" id="PF00305">
    <property type="entry name" value="Lipoxygenase"/>
    <property type="match status" value="1"/>
</dbReference>
<dbReference type="EMBL" id="JADGJH010001186">
    <property type="protein sequence ID" value="KAJ3117091.1"/>
    <property type="molecule type" value="Genomic_DNA"/>
</dbReference>
<evidence type="ECO:0000259" key="6">
    <source>
        <dbReference type="PROSITE" id="PS51405"/>
    </source>
</evidence>
<comment type="caution">
    <text evidence="7">The sequence shown here is derived from an EMBL/GenBank/DDBJ whole genome shotgun (WGS) entry which is preliminary data.</text>
</comment>
<dbReference type="Gene3D" id="1.20.245.10">
    <property type="entry name" value="Lipoxygenase-1, Domain 5"/>
    <property type="match status" value="1"/>
</dbReference>
<accession>A0AAD5XEW7</accession>
<evidence type="ECO:0000313" key="8">
    <source>
        <dbReference type="Proteomes" id="UP001211907"/>
    </source>
</evidence>
<evidence type="ECO:0000259" key="5">
    <source>
        <dbReference type="PROSITE" id="PS51393"/>
    </source>
</evidence>
<dbReference type="Pfam" id="PF01328">
    <property type="entry name" value="Peroxidase_2"/>
    <property type="match status" value="1"/>
</dbReference>
<feature type="domain" description="Heme haloperoxidase family profile" evidence="6">
    <location>
        <begin position="36"/>
        <end position="259"/>
    </location>
</feature>
<keyword evidence="3" id="KW-0223">Dioxygenase</keyword>
<evidence type="ECO:0000313" key="7">
    <source>
        <dbReference type="EMBL" id="KAJ3117091.1"/>
    </source>
</evidence>
<evidence type="ECO:0000256" key="2">
    <source>
        <dbReference type="ARBA" id="ARBA00022723"/>
    </source>
</evidence>
<organism evidence="7 8">
    <name type="scientific">Physocladia obscura</name>
    <dbReference type="NCBI Taxonomy" id="109957"/>
    <lineage>
        <taxon>Eukaryota</taxon>
        <taxon>Fungi</taxon>
        <taxon>Fungi incertae sedis</taxon>
        <taxon>Chytridiomycota</taxon>
        <taxon>Chytridiomycota incertae sedis</taxon>
        <taxon>Chytridiomycetes</taxon>
        <taxon>Chytridiales</taxon>
        <taxon>Chytriomycetaceae</taxon>
        <taxon>Physocladia</taxon>
    </lineage>
</organism>
<dbReference type="GO" id="GO:0043651">
    <property type="term" value="P:linoleic acid metabolic process"/>
    <property type="evidence" value="ECO:0007669"/>
    <property type="project" value="UniProtKB-ARBA"/>
</dbReference>
<dbReference type="GO" id="GO:0046872">
    <property type="term" value="F:metal ion binding"/>
    <property type="evidence" value="ECO:0007669"/>
    <property type="project" value="UniProtKB-KW"/>
</dbReference>
<gene>
    <name evidence="7" type="primary">ALOX5</name>
    <name evidence="7" type="ORF">HK100_000898</name>
</gene>
<keyword evidence="4" id="KW-0560">Oxidoreductase</keyword>
<dbReference type="Proteomes" id="UP001211907">
    <property type="component" value="Unassembled WGS sequence"/>
</dbReference>